<dbReference type="Gene3D" id="3.40.1350.110">
    <property type="match status" value="1"/>
</dbReference>
<gene>
    <name evidence="3" type="ORF">DSM19430T_27140</name>
</gene>
<evidence type="ECO:0000259" key="2">
    <source>
        <dbReference type="Pfam" id="PF21111"/>
    </source>
</evidence>
<dbReference type="AlphaFoldDB" id="A0A7J0BWE0"/>
<dbReference type="CDD" id="cd13444">
    <property type="entry name" value="CDI_toxin_EC869_like"/>
    <property type="match status" value="1"/>
</dbReference>
<protein>
    <submittedName>
        <fullName evidence="3">Uncharacterized protein</fullName>
    </submittedName>
</protein>
<sequence>MFKDLISERAVRSLATSILTAAIIAGVDATFFKPEMADAADKATTIGDHISNVVADLPGAIQQGVVHGTISGAVDTAINGGDLGQNLLGSIQGAIVSEIGASAATEIGAAHHNGNINKAAQYIAHAALGGAMDLALGGDGASGAVGAVVGEAVGEMLYSSKETEVTDFAKRVIEGRTDQLQRDQMAQSLQKFKADGVNISALVSGIAAALLGKDVNIASMTGANAAENNALATIAALLCVVFAAYATVEGGGDVVAGIRRIGAGDDTASKLVESGLLAAGELAYEVAPEQTEWVLSQLSVLGAGADAIVTYVDDKTGNTVSAYWSSLSEDDRNLIKGLGVGASFVVGNANCGSLFQKVGSKFASSKALTTASKLEDAAEALGEVAVVSAGKASATVVDLAETGIQWGKGIQGQGMPFENYIASLLPAETRLPANFKTFDFFDVETGLATSVKTLDTATAAKIANPSQVYYSLKSNVDAAANFSYARMLEAEVKAAQIVARELKVAIPDNTTPAQWMEINKAIQYGQSKGVTVMITVVK</sequence>
<dbReference type="InterPro" id="IPR006915">
    <property type="entry name" value="DUF637_hemagglutn_put"/>
</dbReference>
<feature type="domain" description="DUF637" evidence="1">
    <location>
        <begin position="2"/>
        <end position="147"/>
    </location>
</feature>
<evidence type="ECO:0000259" key="1">
    <source>
        <dbReference type="Pfam" id="PF04830"/>
    </source>
</evidence>
<dbReference type="InterPro" id="IPR033799">
    <property type="entry name" value="CdiA_EC869-like"/>
</dbReference>
<comment type="caution">
    <text evidence="3">The sequence shown here is derived from an EMBL/GenBank/DDBJ whole genome shotgun (WGS) entry which is preliminary data.</text>
</comment>
<proteinExistence type="predicted"/>
<reference evidence="3 4" key="1">
    <citation type="submission" date="2020-05" db="EMBL/GenBank/DDBJ databases">
        <title>Draft genome sequence of Desulfovibrio psychrotolerans JS1T.</title>
        <authorList>
            <person name="Ueno A."/>
            <person name="Tamazawa S."/>
            <person name="Tamamura S."/>
            <person name="Murakami T."/>
            <person name="Kiyama T."/>
            <person name="Inomata H."/>
            <person name="Amano Y."/>
            <person name="Miyakawa K."/>
            <person name="Tamaki H."/>
            <person name="Naganuma T."/>
            <person name="Kaneko K."/>
        </authorList>
    </citation>
    <scope>NUCLEOTIDE SEQUENCE [LARGE SCALE GENOMIC DNA]</scope>
    <source>
        <strain evidence="3 4">JS1</strain>
    </source>
</reference>
<evidence type="ECO:0000313" key="3">
    <source>
        <dbReference type="EMBL" id="GFM38030.1"/>
    </source>
</evidence>
<feature type="domain" description="CdiA toxin EC869-like" evidence="2">
    <location>
        <begin position="413"/>
        <end position="535"/>
    </location>
</feature>
<dbReference type="Pfam" id="PF04830">
    <property type="entry name" value="DUF637"/>
    <property type="match status" value="1"/>
</dbReference>
<evidence type="ECO:0000313" key="4">
    <source>
        <dbReference type="Proteomes" id="UP000503820"/>
    </source>
</evidence>
<name>A0A7J0BWE0_9BACT</name>
<dbReference type="Proteomes" id="UP000503820">
    <property type="component" value="Unassembled WGS sequence"/>
</dbReference>
<dbReference type="Pfam" id="PF21111">
    <property type="entry name" value="CDI_toxin_EC869_like"/>
    <property type="match status" value="1"/>
</dbReference>
<dbReference type="EMBL" id="BLVP01000013">
    <property type="protein sequence ID" value="GFM38030.1"/>
    <property type="molecule type" value="Genomic_DNA"/>
</dbReference>
<dbReference type="GO" id="GO:0004530">
    <property type="term" value="F:deoxyribonuclease I activity"/>
    <property type="evidence" value="ECO:0007669"/>
    <property type="project" value="InterPro"/>
</dbReference>
<keyword evidence="4" id="KW-1185">Reference proteome</keyword>
<accession>A0A7J0BWE0</accession>
<organism evidence="3 4">
    <name type="scientific">Desulfovibrio psychrotolerans</name>
    <dbReference type="NCBI Taxonomy" id="415242"/>
    <lineage>
        <taxon>Bacteria</taxon>
        <taxon>Pseudomonadati</taxon>
        <taxon>Thermodesulfobacteriota</taxon>
        <taxon>Desulfovibrionia</taxon>
        <taxon>Desulfovibrionales</taxon>
        <taxon>Desulfovibrionaceae</taxon>
        <taxon>Desulfovibrio</taxon>
    </lineage>
</organism>